<comment type="caution">
    <text evidence="1">The sequence shown here is derived from an EMBL/GenBank/DDBJ whole genome shotgun (WGS) entry which is preliminary data.</text>
</comment>
<dbReference type="Proteomes" id="UP000054709">
    <property type="component" value="Unassembled WGS sequence"/>
</dbReference>
<proteinExistence type="predicted"/>
<evidence type="ECO:0000313" key="1">
    <source>
        <dbReference type="EMBL" id="KTD84564.1"/>
    </source>
</evidence>
<name>A0A0W1ATD0_9BACL</name>
<reference evidence="1 2" key="1">
    <citation type="journal article" date="2015" name="Int. Biodeterior. Biodegradation">
        <title>Physiological and genetic screening methods for the isolation of methyl tert-butyl ether-degrading bacteria for bioremediation purposes.</title>
        <authorList>
            <person name="Guisado I.M."/>
            <person name="Purswani J."/>
            <person name="Gonzalez Lopez J."/>
            <person name="Pozo C."/>
        </authorList>
    </citation>
    <scope>NUCLEOTIDE SEQUENCE [LARGE SCALE GENOMIC DNA]</scope>
    <source>
        <strain evidence="1 2">SH7</strain>
    </source>
</reference>
<gene>
    <name evidence="1" type="ORF">UQ64_23150</name>
</gene>
<keyword evidence="2" id="KW-1185">Reference proteome</keyword>
<dbReference type="AlphaFoldDB" id="A0A0W1ATD0"/>
<organism evidence="1 2">
    <name type="scientific">Paenibacillus etheri</name>
    <dbReference type="NCBI Taxonomy" id="1306852"/>
    <lineage>
        <taxon>Bacteria</taxon>
        <taxon>Bacillati</taxon>
        <taxon>Bacillota</taxon>
        <taxon>Bacilli</taxon>
        <taxon>Bacillales</taxon>
        <taxon>Paenibacillaceae</taxon>
        <taxon>Paenibacillus</taxon>
    </lineage>
</organism>
<evidence type="ECO:0008006" key="3">
    <source>
        <dbReference type="Google" id="ProtNLM"/>
    </source>
</evidence>
<dbReference type="InterPro" id="IPR021598">
    <property type="entry name" value="DUF3221"/>
</dbReference>
<evidence type="ECO:0000313" key="2">
    <source>
        <dbReference type="Proteomes" id="UP000054709"/>
    </source>
</evidence>
<sequence>MSIEVPTLKERVYESKNESFCSSESELFIGTIHTVDTDNQRILVISQLQKEDLNEDYKKLVASGEYSQAIWVSKVAPSKYKQGDGIEVFYEGSDDSFPAQVTTKKINRLK</sequence>
<protein>
    <recommendedName>
        <fullName evidence="3">DUF3221 domain-containing protein</fullName>
    </recommendedName>
</protein>
<accession>A0A0W1ATD0</accession>
<dbReference type="EMBL" id="LCZJ02000033">
    <property type="protein sequence ID" value="KTD84564.1"/>
    <property type="molecule type" value="Genomic_DNA"/>
</dbReference>
<dbReference type="Pfam" id="PF11518">
    <property type="entry name" value="DUF3221"/>
    <property type="match status" value="1"/>
</dbReference>